<evidence type="ECO:0000313" key="1">
    <source>
        <dbReference type="EMBL" id="GFD17961.1"/>
    </source>
</evidence>
<name>A0A699U7D4_TANCI</name>
<proteinExistence type="predicted"/>
<comment type="caution">
    <text evidence="1">The sequence shown here is derived from an EMBL/GenBank/DDBJ whole genome shotgun (WGS) entry which is preliminary data.</text>
</comment>
<dbReference type="EMBL" id="BKCJ011304191">
    <property type="protein sequence ID" value="GFD17961.1"/>
    <property type="molecule type" value="Genomic_DNA"/>
</dbReference>
<gene>
    <name evidence="1" type="ORF">Tci_889930</name>
</gene>
<protein>
    <submittedName>
        <fullName evidence="1">Uncharacterized protein</fullName>
    </submittedName>
</protein>
<accession>A0A699U7D4</accession>
<feature type="non-terminal residue" evidence="1">
    <location>
        <position position="1"/>
    </location>
</feature>
<dbReference type="AlphaFoldDB" id="A0A699U7D4"/>
<reference evidence="1" key="1">
    <citation type="journal article" date="2019" name="Sci. Rep.">
        <title>Draft genome of Tanacetum cinerariifolium, the natural source of mosquito coil.</title>
        <authorList>
            <person name="Yamashiro T."/>
            <person name="Shiraishi A."/>
            <person name="Satake H."/>
            <person name="Nakayama K."/>
        </authorList>
    </citation>
    <scope>NUCLEOTIDE SEQUENCE</scope>
</reference>
<sequence>FDVFVEFPGHVHQYHVFGTAEGNPQIVAKVLEGELEDVGRGFIGIRGGDVVDVERVIHQAASYIRLALKRS</sequence>
<organism evidence="1">
    <name type="scientific">Tanacetum cinerariifolium</name>
    <name type="common">Dalmatian daisy</name>
    <name type="synonym">Chrysanthemum cinerariifolium</name>
    <dbReference type="NCBI Taxonomy" id="118510"/>
    <lineage>
        <taxon>Eukaryota</taxon>
        <taxon>Viridiplantae</taxon>
        <taxon>Streptophyta</taxon>
        <taxon>Embryophyta</taxon>
        <taxon>Tracheophyta</taxon>
        <taxon>Spermatophyta</taxon>
        <taxon>Magnoliopsida</taxon>
        <taxon>eudicotyledons</taxon>
        <taxon>Gunneridae</taxon>
        <taxon>Pentapetalae</taxon>
        <taxon>asterids</taxon>
        <taxon>campanulids</taxon>
        <taxon>Asterales</taxon>
        <taxon>Asteraceae</taxon>
        <taxon>Asteroideae</taxon>
        <taxon>Anthemideae</taxon>
        <taxon>Anthemidinae</taxon>
        <taxon>Tanacetum</taxon>
    </lineage>
</organism>